<protein>
    <submittedName>
        <fullName evidence="1">Uncharacterized protein</fullName>
    </submittedName>
</protein>
<keyword evidence="2" id="KW-1185">Reference proteome</keyword>
<accession>A0ABU0FXS6</accession>
<reference evidence="1 2" key="1">
    <citation type="submission" date="2023-07" db="EMBL/GenBank/DDBJ databases">
        <title>Genomic Encyclopedia of Type Strains, Phase IV (KMG-IV): sequencing the most valuable type-strain genomes for metagenomic binning, comparative biology and taxonomic classification.</title>
        <authorList>
            <person name="Goeker M."/>
        </authorList>
    </citation>
    <scope>NUCLEOTIDE SEQUENCE [LARGE SCALE GENOMIC DNA]</scope>
    <source>
        <strain evidence="1 2">DSM 19598</strain>
    </source>
</reference>
<evidence type="ECO:0000313" key="1">
    <source>
        <dbReference type="EMBL" id="MDQ0414733.1"/>
    </source>
</evidence>
<comment type="caution">
    <text evidence="1">The sequence shown here is derived from an EMBL/GenBank/DDBJ whole genome shotgun (WGS) entry which is preliminary data.</text>
</comment>
<dbReference type="Proteomes" id="UP001242313">
    <property type="component" value="Unassembled WGS sequence"/>
</dbReference>
<name>A0ABU0FXS6_9BACI</name>
<gene>
    <name evidence="1" type="ORF">J2S25_002943</name>
</gene>
<organism evidence="1 2">
    <name type="scientific">Mesobacillus stamsii</name>
    <dbReference type="NCBI Taxonomy" id="225347"/>
    <lineage>
        <taxon>Bacteria</taxon>
        <taxon>Bacillati</taxon>
        <taxon>Bacillota</taxon>
        <taxon>Bacilli</taxon>
        <taxon>Bacillales</taxon>
        <taxon>Bacillaceae</taxon>
        <taxon>Mesobacillus</taxon>
    </lineage>
</organism>
<dbReference type="EMBL" id="JAUSUN010000019">
    <property type="protein sequence ID" value="MDQ0414733.1"/>
    <property type="molecule type" value="Genomic_DNA"/>
</dbReference>
<sequence length="107" mass="12133">MERCIISCCANKKKSETKKISSALLNPWCKDRYGIPGSFPFLNPTIKGSDQIAERLIVHKGYSKKLVHEKVIEIIRLVVIPDPISCCTTYPHQLSGRMRHCNGYLIC</sequence>
<evidence type="ECO:0000313" key="2">
    <source>
        <dbReference type="Proteomes" id="UP001242313"/>
    </source>
</evidence>
<proteinExistence type="predicted"/>